<accession>A0A414T6B3</accession>
<feature type="transmembrane region" description="Helical" evidence="1">
    <location>
        <begin position="21"/>
        <end position="44"/>
    </location>
</feature>
<dbReference type="EMBL" id="QRID01000004">
    <property type="protein sequence ID" value="RHG29715.1"/>
    <property type="molecule type" value="Genomic_DNA"/>
</dbReference>
<feature type="transmembrane region" description="Helical" evidence="1">
    <location>
        <begin position="227"/>
        <end position="249"/>
    </location>
</feature>
<dbReference type="Pfam" id="PF02517">
    <property type="entry name" value="Rce1-like"/>
    <property type="match status" value="1"/>
</dbReference>
<feature type="transmembrane region" description="Helical" evidence="1">
    <location>
        <begin position="197"/>
        <end position="220"/>
    </location>
</feature>
<keyword evidence="1" id="KW-0812">Transmembrane</keyword>
<keyword evidence="1" id="KW-1133">Transmembrane helix</keyword>
<comment type="caution">
    <text evidence="5">The sequence shown here is derived from an EMBL/GenBank/DDBJ whole genome shotgun (WGS) entry which is preliminary data.</text>
</comment>
<dbReference type="AlphaFoldDB" id="A0A414T6B3"/>
<dbReference type="GO" id="GO:0006508">
    <property type="term" value="P:proteolysis"/>
    <property type="evidence" value="ECO:0007669"/>
    <property type="project" value="UniProtKB-KW"/>
</dbReference>
<dbReference type="PANTHER" id="PTHR39430">
    <property type="entry name" value="MEMBRANE-ASSOCIATED PROTEASE-RELATED"/>
    <property type="match status" value="1"/>
</dbReference>
<evidence type="ECO:0000256" key="1">
    <source>
        <dbReference type="SAM" id="Phobius"/>
    </source>
</evidence>
<name>A0A414T6B3_9FIRM</name>
<evidence type="ECO:0000313" key="3">
    <source>
        <dbReference type="EMBL" id="RHA64873.1"/>
    </source>
</evidence>
<keyword evidence="1" id="KW-0472">Membrane</keyword>
<dbReference type="GO" id="GO:0008237">
    <property type="term" value="F:metallopeptidase activity"/>
    <property type="evidence" value="ECO:0007669"/>
    <property type="project" value="UniProtKB-KW"/>
</dbReference>
<dbReference type="GO" id="GO:0004175">
    <property type="term" value="F:endopeptidase activity"/>
    <property type="evidence" value="ECO:0007669"/>
    <property type="project" value="UniProtKB-ARBA"/>
</dbReference>
<feature type="transmembrane region" description="Helical" evidence="1">
    <location>
        <begin position="269"/>
        <end position="288"/>
    </location>
</feature>
<evidence type="ECO:0000313" key="6">
    <source>
        <dbReference type="Proteomes" id="UP000283513"/>
    </source>
</evidence>
<evidence type="ECO:0000313" key="5">
    <source>
        <dbReference type="EMBL" id="RHG29715.1"/>
    </source>
</evidence>
<gene>
    <name evidence="5" type="ORF">DW264_05835</name>
    <name evidence="4" type="ORF">DW856_00505</name>
    <name evidence="3" type="ORF">DW927_16725</name>
</gene>
<keyword evidence="5" id="KW-0378">Hydrolase</keyword>
<dbReference type="InterPro" id="IPR003675">
    <property type="entry name" value="Rce1/LyrA-like_dom"/>
</dbReference>
<feature type="transmembrane region" description="Helical" evidence="1">
    <location>
        <begin position="99"/>
        <end position="119"/>
    </location>
</feature>
<evidence type="ECO:0000313" key="4">
    <source>
        <dbReference type="EMBL" id="RHC20732.1"/>
    </source>
</evidence>
<feature type="domain" description="CAAX prenyl protease 2/Lysostaphin resistance protein A-like" evidence="2">
    <location>
        <begin position="139"/>
        <end position="230"/>
    </location>
</feature>
<dbReference type="Proteomes" id="UP000283513">
    <property type="component" value="Unassembled WGS sequence"/>
</dbReference>
<dbReference type="Proteomes" id="UP000284051">
    <property type="component" value="Unassembled WGS sequence"/>
</dbReference>
<sequence length="294" mass="31460">MPAKEKGADMSSSKQTKFSGTKAAGISILALCLLAFSQLLALLIGNMLVAGGMSAVTGNIFTGILYVGLVLGGVFLICKKMLKIPMADFKIGKPDLYPFWIIAAFAMPLLVILIYQLFAGTWQQSTLEAETLKQLVAGSVAYLGLATGIVEETVFRGIIMSSVEYAWNRKIAVIAPSVLFGCLHIEEGMSIPGMIQVVIAGSLVGILFSLVTCYTGTIWYSALMHGIWNCLMIGGLIHIGSAADSAVWYNYVLDTDSFLLTGGDFGVESSVISIAAYLIFAVIAFLLLQKRKEA</sequence>
<reference evidence="6 7" key="1">
    <citation type="submission" date="2018-08" db="EMBL/GenBank/DDBJ databases">
        <title>A genome reference for cultivated species of the human gut microbiota.</title>
        <authorList>
            <person name="Zou Y."/>
            <person name="Xue W."/>
            <person name="Luo G."/>
        </authorList>
    </citation>
    <scope>NUCLEOTIDE SEQUENCE [LARGE SCALE GENOMIC DNA]</scope>
    <source>
        <strain evidence="5 7">AM22-21LB</strain>
        <strain evidence="4 6">AM37-1AC</strain>
        <strain evidence="3 8">AM43-11</strain>
    </source>
</reference>
<dbReference type="PANTHER" id="PTHR39430:SF1">
    <property type="entry name" value="PROTEASE"/>
    <property type="match status" value="1"/>
</dbReference>
<evidence type="ECO:0000313" key="8">
    <source>
        <dbReference type="Proteomes" id="UP000284465"/>
    </source>
</evidence>
<keyword evidence="5" id="KW-0482">Metalloprotease</keyword>
<protein>
    <submittedName>
        <fullName evidence="5">CPBP family intramembrane metalloprotease</fullName>
    </submittedName>
</protein>
<organism evidence="5 7">
    <name type="scientific">Roseburia intestinalis</name>
    <dbReference type="NCBI Taxonomy" id="166486"/>
    <lineage>
        <taxon>Bacteria</taxon>
        <taxon>Bacillati</taxon>
        <taxon>Bacillota</taxon>
        <taxon>Clostridia</taxon>
        <taxon>Lachnospirales</taxon>
        <taxon>Lachnospiraceae</taxon>
        <taxon>Roseburia</taxon>
    </lineage>
</organism>
<keyword evidence="5" id="KW-0645">Protease</keyword>
<dbReference type="EMBL" id="QSHO01000001">
    <property type="protein sequence ID" value="RHC20732.1"/>
    <property type="molecule type" value="Genomic_DNA"/>
</dbReference>
<feature type="transmembrane region" description="Helical" evidence="1">
    <location>
        <begin position="56"/>
        <end position="78"/>
    </location>
</feature>
<dbReference type="GO" id="GO:0080120">
    <property type="term" value="P:CAAX-box protein maturation"/>
    <property type="evidence" value="ECO:0007669"/>
    <property type="project" value="UniProtKB-ARBA"/>
</dbReference>
<evidence type="ECO:0000313" key="7">
    <source>
        <dbReference type="Proteomes" id="UP000284051"/>
    </source>
</evidence>
<evidence type="ECO:0000259" key="2">
    <source>
        <dbReference type="Pfam" id="PF02517"/>
    </source>
</evidence>
<dbReference type="Proteomes" id="UP000284465">
    <property type="component" value="Unassembled WGS sequence"/>
</dbReference>
<dbReference type="EMBL" id="QSFP01000026">
    <property type="protein sequence ID" value="RHA64873.1"/>
    <property type="molecule type" value="Genomic_DNA"/>
</dbReference>
<proteinExistence type="predicted"/>